<comment type="caution">
    <text evidence="1">The sequence shown here is derived from an EMBL/GenBank/DDBJ whole genome shotgun (WGS) entry which is preliminary data.</text>
</comment>
<dbReference type="PANTHER" id="PTHR46284">
    <property type="entry name" value="PROTEIN KINESIN LIGHT CHAIN-RELATED 3"/>
    <property type="match status" value="1"/>
</dbReference>
<dbReference type="OrthoDB" id="5986190at2759"/>
<organism evidence="1 2">
    <name type="scientific">Coptis chinensis</name>
    <dbReference type="NCBI Taxonomy" id="261450"/>
    <lineage>
        <taxon>Eukaryota</taxon>
        <taxon>Viridiplantae</taxon>
        <taxon>Streptophyta</taxon>
        <taxon>Embryophyta</taxon>
        <taxon>Tracheophyta</taxon>
        <taxon>Spermatophyta</taxon>
        <taxon>Magnoliopsida</taxon>
        <taxon>Ranunculales</taxon>
        <taxon>Ranunculaceae</taxon>
        <taxon>Coptidoideae</taxon>
        <taxon>Coptis</taxon>
    </lineage>
</organism>
<gene>
    <name evidence="1" type="ORF">IFM89_036623</name>
</gene>
<evidence type="ECO:0000313" key="2">
    <source>
        <dbReference type="Proteomes" id="UP000631114"/>
    </source>
</evidence>
<proteinExistence type="predicted"/>
<dbReference type="PANTHER" id="PTHR46284:SF9">
    <property type="entry name" value="OS02G0109800 PROTEIN"/>
    <property type="match status" value="1"/>
</dbReference>
<dbReference type="AlphaFoldDB" id="A0A835HHG9"/>
<dbReference type="Gene3D" id="1.25.40.10">
    <property type="entry name" value="Tetratricopeptide repeat domain"/>
    <property type="match status" value="1"/>
</dbReference>
<accession>A0A835HHG9</accession>
<sequence>MANIANQEQAMFKKNSDEALVRALNADYYVHRIYLKNRFDAGVDNPTAIHEHYNRWVSDHESPPNISNFDSGTTSYWTGKSRPHMSLIANGQENEVAAIDIGCGKIYLSLNLFDEADFSYQKVLTVFKSTKGDNQPSVASVFTLLPDLYYQKDRLRESDSYC</sequence>
<dbReference type="EMBL" id="JADFTS010000007">
    <property type="protein sequence ID" value="KAF9599325.1"/>
    <property type="molecule type" value="Genomic_DNA"/>
</dbReference>
<keyword evidence="2" id="KW-1185">Reference proteome</keyword>
<dbReference type="InterPro" id="IPR011990">
    <property type="entry name" value="TPR-like_helical_dom_sf"/>
</dbReference>
<dbReference type="Proteomes" id="UP000631114">
    <property type="component" value="Unassembled WGS sequence"/>
</dbReference>
<name>A0A835HHG9_9MAGN</name>
<evidence type="ECO:0000313" key="1">
    <source>
        <dbReference type="EMBL" id="KAF9599325.1"/>
    </source>
</evidence>
<reference evidence="1 2" key="1">
    <citation type="submission" date="2020-10" db="EMBL/GenBank/DDBJ databases">
        <title>The Coptis chinensis genome and diversification of protoberbering-type alkaloids.</title>
        <authorList>
            <person name="Wang B."/>
            <person name="Shu S."/>
            <person name="Song C."/>
            <person name="Liu Y."/>
        </authorList>
    </citation>
    <scope>NUCLEOTIDE SEQUENCE [LARGE SCALE GENOMIC DNA]</scope>
    <source>
        <strain evidence="1">HL-2020</strain>
        <tissue evidence="1">Leaf</tissue>
    </source>
</reference>
<protein>
    <submittedName>
        <fullName evidence="1">Uncharacterized protein</fullName>
    </submittedName>
</protein>